<dbReference type="AlphaFoldDB" id="A0A1J1J2A6"/>
<evidence type="ECO:0000313" key="5">
    <source>
        <dbReference type="EMBL" id="CRL06675.1"/>
    </source>
</evidence>
<feature type="signal peptide" evidence="4">
    <location>
        <begin position="1"/>
        <end position="18"/>
    </location>
</feature>
<dbReference type="InterPro" id="IPR051217">
    <property type="entry name" value="Insect_Cuticle_Struc_Prot"/>
</dbReference>
<dbReference type="STRING" id="568069.A0A1J1J2A6"/>
<dbReference type="GO" id="GO:0031012">
    <property type="term" value="C:extracellular matrix"/>
    <property type="evidence" value="ECO:0007669"/>
    <property type="project" value="TreeGrafter"/>
</dbReference>
<dbReference type="PROSITE" id="PS51155">
    <property type="entry name" value="CHIT_BIND_RR_2"/>
    <property type="match status" value="1"/>
</dbReference>
<protein>
    <submittedName>
        <fullName evidence="5">CLUMA_CG019421, isoform A</fullName>
    </submittedName>
</protein>
<dbReference type="PANTHER" id="PTHR12236">
    <property type="entry name" value="STRUCTURAL CONTITUENT OF CUTICLE"/>
    <property type="match status" value="1"/>
</dbReference>
<dbReference type="OrthoDB" id="6382835at2759"/>
<evidence type="ECO:0000256" key="3">
    <source>
        <dbReference type="SAM" id="MobiDB-lite"/>
    </source>
</evidence>
<name>A0A1J1J2A6_9DIPT</name>
<keyword evidence="1 2" id="KW-0193">Cuticle</keyword>
<dbReference type="EMBL" id="CVRI01000067">
    <property type="protein sequence ID" value="CRL06675.1"/>
    <property type="molecule type" value="Genomic_DNA"/>
</dbReference>
<sequence length="193" mass="21318">MHSVKIAFTLAFVAITSAYNLDHGYGIEVQHEQHYPAHHEAVHVEEGHSGHGGYGGGAYSDHGVESYQSHGGESYHGGDAYQSHGGESYHGGEAYHGGESHHGGEVSSDYGHDDHLVDYHAYPKYKYEYGIKDEKTGDHKSHWEVRDGDVVKGEYTVDEADGTKRIVAYTSDKHNGFNAVVKHIGEPSYHHHH</sequence>
<feature type="chain" id="PRO_5009619210" evidence="4">
    <location>
        <begin position="19"/>
        <end position="193"/>
    </location>
</feature>
<gene>
    <name evidence="5" type="primary">similar to Cuticle protein 19</name>
    <name evidence="5" type="ORF">CLUMA_CG019421</name>
</gene>
<organism evidence="5 6">
    <name type="scientific">Clunio marinus</name>
    <dbReference type="NCBI Taxonomy" id="568069"/>
    <lineage>
        <taxon>Eukaryota</taxon>
        <taxon>Metazoa</taxon>
        <taxon>Ecdysozoa</taxon>
        <taxon>Arthropoda</taxon>
        <taxon>Hexapoda</taxon>
        <taxon>Insecta</taxon>
        <taxon>Pterygota</taxon>
        <taxon>Neoptera</taxon>
        <taxon>Endopterygota</taxon>
        <taxon>Diptera</taxon>
        <taxon>Nematocera</taxon>
        <taxon>Chironomoidea</taxon>
        <taxon>Chironomidae</taxon>
        <taxon>Clunio</taxon>
    </lineage>
</organism>
<evidence type="ECO:0000256" key="1">
    <source>
        <dbReference type="ARBA" id="ARBA00022460"/>
    </source>
</evidence>
<evidence type="ECO:0000313" key="6">
    <source>
        <dbReference type="Proteomes" id="UP000183832"/>
    </source>
</evidence>
<evidence type="ECO:0000256" key="2">
    <source>
        <dbReference type="PROSITE-ProRule" id="PRU00497"/>
    </source>
</evidence>
<dbReference type="GO" id="GO:0042302">
    <property type="term" value="F:structural constituent of cuticle"/>
    <property type="evidence" value="ECO:0007669"/>
    <property type="project" value="UniProtKB-UniRule"/>
</dbReference>
<reference evidence="5 6" key="1">
    <citation type="submission" date="2015-04" db="EMBL/GenBank/DDBJ databases">
        <authorList>
            <person name="Syromyatnikov M.Y."/>
            <person name="Popov V.N."/>
        </authorList>
    </citation>
    <scope>NUCLEOTIDE SEQUENCE [LARGE SCALE GENOMIC DNA]</scope>
</reference>
<dbReference type="GO" id="GO:0005615">
    <property type="term" value="C:extracellular space"/>
    <property type="evidence" value="ECO:0007669"/>
    <property type="project" value="TreeGrafter"/>
</dbReference>
<feature type="region of interest" description="Disordered" evidence="3">
    <location>
        <begin position="46"/>
        <end position="77"/>
    </location>
</feature>
<proteinExistence type="predicted"/>
<evidence type="ECO:0000256" key="4">
    <source>
        <dbReference type="SAM" id="SignalP"/>
    </source>
</evidence>
<keyword evidence="6" id="KW-1185">Reference proteome</keyword>
<dbReference type="Proteomes" id="UP000183832">
    <property type="component" value="Unassembled WGS sequence"/>
</dbReference>
<accession>A0A1J1J2A6</accession>
<keyword evidence="4" id="KW-0732">Signal</keyword>
<dbReference type="InterPro" id="IPR000618">
    <property type="entry name" value="Insect_cuticle"/>
</dbReference>
<dbReference type="Pfam" id="PF00379">
    <property type="entry name" value="Chitin_bind_4"/>
    <property type="match status" value="1"/>
</dbReference>
<dbReference type="PANTHER" id="PTHR12236:SF76">
    <property type="entry name" value="ADULT-SPECIFIC CUTICULAR PROTEIN ACP-20-LIKE PROTEIN"/>
    <property type="match status" value="1"/>
</dbReference>